<evidence type="ECO:0000256" key="2">
    <source>
        <dbReference type="SAM" id="SignalP"/>
    </source>
</evidence>
<accession>A0ABW4T118</accession>
<evidence type="ECO:0000256" key="1">
    <source>
        <dbReference type="SAM" id="MobiDB-lite"/>
    </source>
</evidence>
<evidence type="ECO:0000313" key="4">
    <source>
        <dbReference type="Proteomes" id="UP001597368"/>
    </source>
</evidence>
<evidence type="ECO:0000313" key="3">
    <source>
        <dbReference type="EMBL" id="MFD1934632.1"/>
    </source>
</evidence>
<gene>
    <name evidence="3" type="ORF">ACFSKW_24475</name>
</gene>
<dbReference type="RefSeq" id="WP_379574721.1">
    <property type="nucleotide sequence ID" value="NZ_JBHUFV010000035.1"/>
</dbReference>
<dbReference type="Proteomes" id="UP001597368">
    <property type="component" value="Unassembled WGS sequence"/>
</dbReference>
<protein>
    <submittedName>
        <fullName evidence="3">Uncharacterized protein</fullName>
    </submittedName>
</protein>
<dbReference type="EMBL" id="JBHUFV010000035">
    <property type="protein sequence ID" value="MFD1934632.1"/>
    <property type="molecule type" value="Genomic_DNA"/>
</dbReference>
<feature type="chain" id="PRO_5046558598" evidence="2">
    <location>
        <begin position="29"/>
        <end position="275"/>
    </location>
</feature>
<feature type="region of interest" description="Disordered" evidence="1">
    <location>
        <begin position="201"/>
        <end position="275"/>
    </location>
</feature>
<keyword evidence="2" id="KW-0732">Signal</keyword>
<feature type="region of interest" description="Disordered" evidence="1">
    <location>
        <begin position="27"/>
        <end position="59"/>
    </location>
</feature>
<feature type="compositionally biased region" description="Basic and acidic residues" evidence="1">
    <location>
        <begin position="201"/>
        <end position="212"/>
    </location>
</feature>
<sequence length="275" mass="29956">MNRFQKAFALSVASLVSTGTLIAPPAHAAARAGCPVPSRAEVKRSDESTPDQPPKGGRAIEGVRVTHLPSGFVVGQVITSELDDVSEYGYQWTDARSDASPRQRFLGVRVICAPDVQTLSQLKRSPFDIGGFSGHLRTATLGGRKVLVQDSFGAVGRGKYIGWLHREGVVVTVMASESLVHELGRIVRGIELEGESRRPFLRDEERESDRGRGLTRVRPGLRDDASHDRADRSAEGGRAFGMTRADRERAAEAARSFGMRRADRERDGGAQPGRR</sequence>
<name>A0ABW4T118_9ACTN</name>
<comment type="caution">
    <text evidence="3">The sequence shown here is derived from an EMBL/GenBank/DDBJ whole genome shotgun (WGS) entry which is preliminary data.</text>
</comment>
<organism evidence="3 4">
    <name type="scientific">Nonomuraea mangrovi</name>
    <dbReference type="NCBI Taxonomy" id="2316207"/>
    <lineage>
        <taxon>Bacteria</taxon>
        <taxon>Bacillati</taxon>
        <taxon>Actinomycetota</taxon>
        <taxon>Actinomycetes</taxon>
        <taxon>Streptosporangiales</taxon>
        <taxon>Streptosporangiaceae</taxon>
        <taxon>Nonomuraea</taxon>
    </lineage>
</organism>
<feature type="signal peptide" evidence="2">
    <location>
        <begin position="1"/>
        <end position="28"/>
    </location>
</feature>
<feature type="compositionally biased region" description="Basic and acidic residues" evidence="1">
    <location>
        <begin position="220"/>
        <end position="235"/>
    </location>
</feature>
<keyword evidence="4" id="KW-1185">Reference proteome</keyword>
<proteinExistence type="predicted"/>
<feature type="compositionally biased region" description="Low complexity" evidence="1">
    <location>
        <begin position="27"/>
        <end position="37"/>
    </location>
</feature>
<reference evidence="4" key="1">
    <citation type="journal article" date="2019" name="Int. J. Syst. Evol. Microbiol.">
        <title>The Global Catalogue of Microorganisms (GCM) 10K type strain sequencing project: providing services to taxonomists for standard genome sequencing and annotation.</title>
        <authorList>
            <consortium name="The Broad Institute Genomics Platform"/>
            <consortium name="The Broad Institute Genome Sequencing Center for Infectious Disease"/>
            <person name="Wu L."/>
            <person name="Ma J."/>
        </authorList>
    </citation>
    <scope>NUCLEOTIDE SEQUENCE [LARGE SCALE GENOMIC DNA]</scope>
    <source>
        <strain evidence="4">ICMP 6774ER</strain>
    </source>
</reference>